<gene>
    <name evidence="1" type="ORF">OLW01_01160</name>
</gene>
<evidence type="ECO:0000313" key="1">
    <source>
        <dbReference type="EMBL" id="WAJ70456.1"/>
    </source>
</evidence>
<evidence type="ECO:0008006" key="3">
    <source>
        <dbReference type="Google" id="ProtNLM"/>
    </source>
</evidence>
<accession>A0ABY7AP70</accession>
<protein>
    <recommendedName>
        <fullName evidence="3">DUF4194 domain-containing protein</fullName>
    </recommendedName>
</protein>
<sequence>MMSQPGLVLERLLSGEFICRVSYEDGFEFLKNSQNAAQIEQQLNLLNRTLSTAVDDEVYFASYLSLADKECKVLERQFKEITSNLLPLTEWLLLVQESSGKDMPLTQGAAIRLNELQTTIEDTPALAEQLTKISAYPLFNSTSKTVDGQIKQVFKRLSELGYLQKPNPEKLIYIATGKLDYIYEVIRFIDETESLSLTEQAEAAMQQGSLL</sequence>
<dbReference type="EMBL" id="CP109965">
    <property type="protein sequence ID" value="WAJ70456.1"/>
    <property type="molecule type" value="Genomic_DNA"/>
</dbReference>
<dbReference type="RefSeq" id="WP_268074808.1">
    <property type="nucleotide sequence ID" value="NZ_CP109965.1"/>
</dbReference>
<evidence type="ECO:0000313" key="2">
    <source>
        <dbReference type="Proteomes" id="UP001163726"/>
    </source>
</evidence>
<name>A0ABY7AP70_9ALTE</name>
<dbReference type="Proteomes" id="UP001163726">
    <property type="component" value="Chromosome"/>
</dbReference>
<reference evidence="1" key="1">
    <citation type="submission" date="2022-10" db="EMBL/GenBank/DDBJ databases">
        <title>Catenovulum adriacola sp. nov. isolated in the Harbour of Susak.</title>
        <authorList>
            <person name="Schoch T."/>
            <person name="Reich S.J."/>
            <person name="Stoeferle S."/>
            <person name="Flaiz M."/>
            <person name="Kazda M."/>
            <person name="Riedel C.U."/>
            <person name="Duerre P."/>
        </authorList>
    </citation>
    <scope>NUCLEOTIDE SEQUENCE</scope>
    <source>
        <strain evidence="1">TS8</strain>
    </source>
</reference>
<proteinExistence type="predicted"/>
<dbReference type="Pfam" id="PF21980">
    <property type="entry name" value="MksE"/>
    <property type="match status" value="1"/>
</dbReference>
<dbReference type="InterPro" id="IPR053841">
    <property type="entry name" value="MksE"/>
</dbReference>
<organism evidence="1 2">
    <name type="scientific">Catenovulum adriaticum</name>
    <dbReference type="NCBI Taxonomy" id="2984846"/>
    <lineage>
        <taxon>Bacteria</taxon>
        <taxon>Pseudomonadati</taxon>
        <taxon>Pseudomonadota</taxon>
        <taxon>Gammaproteobacteria</taxon>
        <taxon>Alteromonadales</taxon>
        <taxon>Alteromonadaceae</taxon>
        <taxon>Catenovulum</taxon>
    </lineage>
</organism>
<keyword evidence="2" id="KW-1185">Reference proteome</keyword>